<feature type="domain" description="Kri1-like C-terminal" evidence="3">
    <location>
        <begin position="488"/>
        <end position="569"/>
    </location>
</feature>
<sequence length="649" mass="74912">MVLKLFDAADADTDDISKIEIDQEYAHRYEHNKKREDLHRFQELQKKGVIDGSSSSSDSQDSSSSDEDSDNREEIGPSKEDLELFDALIKVKNKDPILKEKDVKLFKSNDESGSEDGEDEGISESKKKKMYLKDVTARHLIEAGPEFDDDDDRGTTSREKTYNEEQEELRSAFLKAAETSEGDGEDGDFLIVKKREDAGENGDGDTLEFQKKLNQYFGEEDLDKDKMFLRDYFLKKMWIEKDKNKTNIDEDELDELLMDEDALEKQEDYETNFRHEELEDDRVMGYSRKVEGSVRQKETARARQRQRKEERMKIAEMERKQELRHLKNLKKQEINEKLKKFKQIAGIADDDDCPLGGDDLDDEFDPEEYDRIMKKLFNEKYYEAEDMDPDFGSDRDEGGDIKKLDFEKEDELLGLPKGWDGSGSGDGFLAVRERVLKKKAEIGDDDQNDCVGYDADGAGDDDTDEETVASEDGKRKRKRKPSVVQRAKEALMEEYYKLDYEDTIGDVKTRFKYAKTKPNRYGLSTAEILMLDDKELNQYVSLKKITPYREKEWKVPNSQRLQLKVKKTETLEAGSSKKHKYNEKKRPHDEPGMLAMAVDAGEGSETAKLSKKAKRRRRQAELKPTQGRLLIYGKVSSKSKGKSKGKSKK</sequence>
<protein>
    <recommendedName>
        <fullName evidence="3">Kri1-like C-terminal domain-containing protein</fullName>
    </recommendedName>
</protein>
<gene>
    <name evidence="4" type="ORF">SAY86_005448</name>
</gene>
<dbReference type="PANTHER" id="PTHR14490">
    <property type="entry name" value="ZINC FINGER, ZZ TYPE"/>
    <property type="match status" value="1"/>
</dbReference>
<dbReference type="Pfam" id="PF12936">
    <property type="entry name" value="Kri1_C"/>
    <property type="match status" value="1"/>
</dbReference>
<reference evidence="4 5" key="1">
    <citation type="journal article" date="2023" name="Hortic Res">
        <title>Pangenome of water caltrop reveals structural variations and asymmetric subgenome divergence after allopolyploidization.</title>
        <authorList>
            <person name="Zhang X."/>
            <person name="Chen Y."/>
            <person name="Wang L."/>
            <person name="Yuan Y."/>
            <person name="Fang M."/>
            <person name="Shi L."/>
            <person name="Lu R."/>
            <person name="Comes H.P."/>
            <person name="Ma Y."/>
            <person name="Chen Y."/>
            <person name="Huang G."/>
            <person name="Zhou Y."/>
            <person name="Zheng Z."/>
            <person name="Qiu Y."/>
        </authorList>
    </citation>
    <scope>NUCLEOTIDE SEQUENCE [LARGE SCALE GENOMIC DNA]</scope>
    <source>
        <strain evidence="4">F231</strain>
    </source>
</reference>
<dbReference type="InterPro" id="IPR018034">
    <property type="entry name" value="Kri1"/>
</dbReference>
<accession>A0AAN7L112</accession>
<name>A0AAN7L112_TRANT</name>
<comment type="similarity">
    <text evidence="1">Belongs to the KRI1 family.</text>
</comment>
<evidence type="ECO:0000256" key="2">
    <source>
        <dbReference type="SAM" id="MobiDB-lite"/>
    </source>
</evidence>
<feature type="region of interest" description="Disordered" evidence="2">
    <location>
        <begin position="142"/>
        <end position="168"/>
    </location>
</feature>
<feature type="region of interest" description="Disordered" evidence="2">
    <location>
        <begin position="101"/>
        <end position="128"/>
    </location>
</feature>
<feature type="compositionally biased region" description="Acidic residues" evidence="2">
    <location>
        <begin position="457"/>
        <end position="469"/>
    </location>
</feature>
<dbReference type="GO" id="GO:0000447">
    <property type="term" value="P:endonucleolytic cleavage in ITS1 to separate SSU-rRNA from 5.8S rRNA and LSU-rRNA from tricistronic rRNA transcript (SSU-rRNA, 5.8S rRNA, LSU-rRNA)"/>
    <property type="evidence" value="ECO:0007669"/>
    <property type="project" value="TreeGrafter"/>
</dbReference>
<feature type="compositionally biased region" description="Basic residues" evidence="2">
    <location>
        <begin position="637"/>
        <end position="649"/>
    </location>
</feature>
<feature type="region of interest" description="Disordered" evidence="2">
    <location>
        <begin position="567"/>
        <end position="649"/>
    </location>
</feature>
<evidence type="ECO:0000259" key="3">
    <source>
        <dbReference type="Pfam" id="PF12936"/>
    </source>
</evidence>
<feature type="region of interest" description="Disordered" evidence="2">
    <location>
        <begin position="29"/>
        <end position="79"/>
    </location>
</feature>
<comment type="caution">
    <text evidence="4">The sequence shown here is derived from an EMBL/GenBank/DDBJ whole genome shotgun (WGS) entry which is preliminary data.</text>
</comment>
<dbReference type="Pfam" id="PF05178">
    <property type="entry name" value="Kri1"/>
    <property type="match status" value="1"/>
</dbReference>
<evidence type="ECO:0000313" key="4">
    <source>
        <dbReference type="EMBL" id="KAK4776760.1"/>
    </source>
</evidence>
<keyword evidence="5" id="KW-1185">Reference proteome</keyword>
<feature type="compositionally biased region" description="Low complexity" evidence="2">
    <location>
        <begin position="51"/>
        <end position="63"/>
    </location>
</feature>
<organism evidence="4 5">
    <name type="scientific">Trapa natans</name>
    <name type="common">Water chestnut</name>
    <dbReference type="NCBI Taxonomy" id="22666"/>
    <lineage>
        <taxon>Eukaryota</taxon>
        <taxon>Viridiplantae</taxon>
        <taxon>Streptophyta</taxon>
        <taxon>Embryophyta</taxon>
        <taxon>Tracheophyta</taxon>
        <taxon>Spermatophyta</taxon>
        <taxon>Magnoliopsida</taxon>
        <taxon>eudicotyledons</taxon>
        <taxon>Gunneridae</taxon>
        <taxon>Pentapetalae</taxon>
        <taxon>rosids</taxon>
        <taxon>malvids</taxon>
        <taxon>Myrtales</taxon>
        <taxon>Lythraceae</taxon>
        <taxon>Trapa</taxon>
    </lineage>
</organism>
<proteinExistence type="inferred from homology"/>
<dbReference type="EMBL" id="JAXQNO010000018">
    <property type="protein sequence ID" value="KAK4776760.1"/>
    <property type="molecule type" value="Genomic_DNA"/>
</dbReference>
<feature type="region of interest" description="Disordered" evidence="2">
    <location>
        <begin position="444"/>
        <end position="484"/>
    </location>
</feature>
<dbReference type="Proteomes" id="UP001346149">
    <property type="component" value="Unassembled WGS sequence"/>
</dbReference>
<dbReference type="AlphaFoldDB" id="A0AAN7L112"/>
<feature type="compositionally biased region" description="Basic and acidic residues" evidence="2">
    <location>
        <begin position="29"/>
        <end position="49"/>
    </location>
</feature>
<dbReference type="GO" id="GO:0005730">
    <property type="term" value="C:nucleolus"/>
    <property type="evidence" value="ECO:0007669"/>
    <property type="project" value="TreeGrafter"/>
</dbReference>
<evidence type="ECO:0000313" key="5">
    <source>
        <dbReference type="Proteomes" id="UP001346149"/>
    </source>
</evidence>
<dbReference type="GO" id="GO:0030686">
    <property type="term" value="C:90S preribosome"/>
    <property type="evidence" value="ECO:0007669"/>
    <property type="project" value="TreeGrafter"/>
</dbReference>
<dbReference type="PANTHER" id="PTHR14490:SF5">
    <property type="entry name" value="PROTEIN KRI1 HOMOLOG"/>
    <property type="match status" value="1"/>
</dbReference>
<feature type="compositionally biased region" description="Basic and acidic residues" evidence="2">
    <location>
        <begin position="101"/>
        <end position="110"/>
    </location>
</feature>
<feature type="compositionally biased region" description="Basic residues" evidence="2">
    <location>
        <begin position="609"/>
        <end position="618"/>
    </location>
</feature>
<dbReference type="InterPro" id="IPR024626">
    <property type="entry name" value="Kri1-like_C"/>
</dbReference>
<feature type="compositionally biased region" description="Acidic residues" evidence="2">
    <location>
        <begin position="112"/>
        <end position="122"/>
    </location>
</feature>
<feature type="region of interest" description="Disordered" evidence="2">
    <location>
        <begin position="285"/>
        <end position="314"/>
    </location>
</feature>
<evidence type="ECO:0000256" key="1">
    <source>
        <dbReference type="ARBA" id="ARBA00007473"/>
    </source>
</evidence>
<feature type="compositionally biased region" description="Basic and acidic residues" evidence="2">
    <location>
        <begin position="153"/>
        <end position="163"/>
    </location>
</feature>